<gene>
    <name evidence="1" type="ORF">ABVQ20_18105</name>
</gene>
<reference evidence="1 2" key="1">
    <citation type="submission" date="2024-06" db="EMBL/GenBank/DDBJ databases">
        <authorList>
            <person name="Kim D.-U."/>
        </authorList>
    </citation>
    <scope>NUCLEOTIDE SEQUENCE [LARGE SCALE GENOMIC DNA]</scope>
    <source>
        <strain evidence="1 2">KACC15460</strain>
    </source>
</reference>
<sequence length="59" mass="6198">MASTKIALSQIARDPAVAAFLARGERDRGANPEPAVVPVRFPRLPFGAAAVGPRELEDA</sequence>
<accession>A0ABV2DFR0</accession>
<dbReference type="EMBL" id="JBEWSZ010000001">
    <property type="protein sequence ID" value="MET2828896.1"/>
    <property type="molecule type" value="Genomic_DNA"/>
</dbReference>
<proteinExistence type="predicted"/>
<evidence type="ECO:0000313" key="1">
    <source>
        <dbReference type="EMBL" id="MET2828896.1"/>
    </source>
</evidence>
<protein>
    <submittedName>
        <fullName evidence="1">Uncharacterized protein</fullName>
    </submittedName>
</protein>
<evidence type="ECO:0000313" key="2">
    <source>
        <dbReference type="Proteomes" id="UP001548832"/>
    </source>
</evidence>
<keyword evidence="2" id="KW-1185">Reference proteome</keyword>
<organism evidence="1 2">
    <name type="scientific">Mesorhizobium shangrilense</name>
    <dbReference type="NCBI Taxonomy" id="460060"/>
    <lineage>
        <taxon>Bacteria</taxon>
        <taxon>Pseudomonadati</taxon>
        <taxon>Pseudomonadota</taxon>
        <taxon>Alphaproteobacteria</taxon>
        <taxon>Hyphomicrobiales</taxon>
        <taxon>Phyllobacteriaceae</taxon>
        <taxon>Mesorhizobium</taxon>
    </lineage>
</organism>
<dbReference type="Proteomes" id="UP001548832">
    <property type="component" value="Unassembled WGS sequence"/>
</dbReference>
<name>A0ABV2DFR0_9HYPH</name>
<comment type="caution">
    <text evidence="1">The sequence shown here is derived from an EMBL/GenBank/DDBJ whole genome shotgun (WGS) entry which is preliminary data.</text>
</comment>
<dbReference type="RefSeq" id="WP_354460871.1">
    <property type="nucleotide sequence ID" value="NZ_JBEWSZ010000001.1"/>
</dbReference>